<gene>
    <name evidence="3" type="ORF">C2G38_2039021</name>
</gene>
<protein>
    <submittedName>
        <fullName evidence="3">Uncharacterized protein</fullName>
    </submittedName>
</protein>
<feature type="compositionally biased region" description="Basic and acidic residues" evidence="2">
    <location>
        <begin position="108"/>
        <end position="120"/>
    </location>
</feature>
<organism evidence="3 4">
    <name type="scientific">Gigaspora rosea</name>
    <dbReference type="NCBI Taxonomy" id="44941"/>
    <lineage>
        <taxon>Eukaryota</taxon>
        <taxon>Fungi</taxon>
        <taxon>Fungi incertae sedis</taxon>
        <taxon>Mucoromycota</taxon>
        <taxon>Glomeromycotina</taxon>
        <taxon>Glomeromycetes</taxon>
        <taxon>Diversisporales</taxon>
        <taxon>Gigasporaceae</taxon>
        <taxon>Gigaspora</taxon>
    </lineage>
</organism>
<accession>A0A397V4M5</accession>
<dbReference type="AlphaFoldDB" id="A0A397V4M5"/>
<keyword evidence="1" id="KW-0175">Coiled coil</keyword>
<feature type="compositionally biased region" description="Polar residues" evidence="2">
    <location>
        <begin position="93"/>
        <end position="107"/>
    </location>
</feature>
<evidence type="ECO:0000313" key="4">
    <source>
        <dbReference type="Proteomes" id="UP000266673"/>
    </source>
</evidence>
<evidence type="ECO:0000256" key="1">
    <source>
        <dbReference type="SAM" id="Coils"/>
    </source>
</evidence>
<evidence type="ECO:0000256" key="2">
    <source>
        <dbReference type="SAM" id="MobiDB-lite"/>
    </source>
</evidence>
<feature type="region of interest" description="Disordered" evidence="2">
    <location>
        <begin position="87"/>
        <end position="130"/>
    </location>
</feature>
<dbReference type="EMBL" id="QKWP01000716">
    <property type="protein sequence ID" value="RIB15879.1"/>
    <property type="molecule type" value="Genomic_DNA"/>
</dbReference>
<reference evidence="3 4" key="1">
    <citation type="submission" date="2018-06" db="EMBL/GenBank/DDBJ databases">
        <title>Comparative genomics reveals the genomic features of Rhizophagus irregularis, R. cerebriforme, R. diaphanum and Gigaspora rosea, and their symbiotic lifestyle signature.</title>
        <authorList>
            <person name="Morin E."/>
            <person name="San Clemente H."/>
            <person name="Chen E.C.H."/>
            <person name="De La Providencia I."/>
            <person name="Hainaut M."/>
            <person name="Kuo A."/>
            <person name="Kohler A."/>
            <person name="Murat C."/>
            <person name="Tang N."/>
            <person name="Roy S."/>
            <person name="Loubradou J."/>
            <person name="Henrissat B."/>
            <person name="Grigoriev I.V."/>
            <person name="Corradi N."/>
            <person name="Roux C."/>
            <person name="Martin F.M."/>
        </authorList>
    </citation>
    <scope>NUCLEOTIDE SEQUENCE [LARGE SCALE GENOMIC DNA]</scope>
    <source>
        <strain evidence="3 4">DAOM 194757</strain>
    </source>
</reference>
<proteinExistence type="predicted"/>
<sequence length="243" mass="28823">MAISTNIINAKLNKNPKYNKIRNYRISLFRSINNNLSQSLLPTPNENHIIILHYGDYSASKMEVLLYHHMLKNQKKNDKKYKTIKEIEESSTKEPTTNNEPFNYHSQKNLDDKIDNEKPQFKSNKKRNTRNRMINYFDESNKTCEFQSLRSTKTKFVDLSNCITFRMKKLGTLNGSIENIKLQLKELKGLVEDSKNEKRDLLQKFCHSEKDLKQVLESLREDHCQLKEEWTFIKSWSAKKEKI</sequence>
<keyword evidence="4" id="KW-1185">Reference proteome</keyword>
<dbReference type="Proteomes" id="UP000266673">
    <property type="component" value="Unassembled WGS sequence"/>
</dbReference>
<feature type="coiled-coil region" evidence="1">
    <location>
        <begin position="177"/>
        <end position="204"/>
    </location>
</feature>
<comment type="caution">
    <text evidence="3">The sequence shown here is derived from an EMBL/GenBank/DDBJ whole genome shotgun (WGS) entry which is preliminary data.</text>
</comment>
<evidence type="ECO:0000313" key="3">
    <source>
        <dbReference type="EMBL" id="RIB15879.1"/>
    </source>
</evidence>
<name>A0A397V4M5_9GLOM</name>